<dbReference type="GO" id="GO:0005886">
    <property type="term" value="C:plasma membrane"/>
    <property type="evidence" value="ECO:0007669"/>
    <property type="project" value="UniProtKB-SubCell"/>
</dbReference>
<dbReference type="EMBL" id="CP001344">
    <property type="protein sequence ID" value="ACL43666.1"/>
    <property type="molecule type" value="Genomic_DNA"/>
</dbReference>
<proteinExistence type="inferred from homology"/>
<feature type="transmembrane region" description="Helical" evidence="8">
    <location>
        <begin position="251"/>
        <end position="279"/>
    </location>
</feature>
<gene>
    <name evidence="9" type="ordered locus">Cyan7425_1289</name>
</gene>
<dbReference type="InterPro" id="IPR038770">
    <property type="entry name" value="Na+/solute_symporter_sf"/>
</dbReference>
<feature type="transmembrane region" description="Helical" evidence="8">
    <location>
        <begin position="51"/>
        <end position="68"/>
    </location>
</feature>
<organism evidence="9">
    <name type="scientific">Cyanothece sp. (strain PCC 7425 / ATCC 29141)</name>
    <dbReference type="NCBI Taxonomy" id="395961"/>
    <lineage>
        <taxon>Bacteria</taxon>
        <taxon>Bacillati</taxon>
        <taxon>Cyanobacteriota</taxon>
        <taxon>Cyanophyceae</taxon>
        <taxon>Gomontiellales</taxon>
        <taxon>Cyanothecaceae</taxon>
        <taxon>Cyanothece</taxon>
    </lineage>
</organism>
<keyword evidence="3" id="KW-0813">Transport</keyword>
<accession>B8HMQ1</accession>
<feature type="transmembrane region" description="Helical" evidence="8">
    <location>
        <begin position="183"/>
        <end position="201"/>
    </location>
</feature>
<dbReference type="HOGENOM" id="CLU_056175_5_1_3"/>
<dbReference type="eggNOG" id="COG0679">
    <property type="taxonomic scope" value="Bacteria"/>
</dbReference>
<dbReference type="KEGG" id="cyn:Cyan7425_1289"/>
<keyword evidence="7 8" id="KW-0472">Membrane</keyword>
<keyword evidence="4" id="KW-1003">Cell membrane</keyword>
<evidence type="ECO:0000313" key="9">
    <source>
        <dbReference type="EMBL" id="ACL43666.1"/>
    </source>
</evidence>
<comment type="subcellular location">
    <subcellularLocation>
        <location evidence="1">Cell membrane</location>
        <topology evidence="1">Multi-pass membrane protein</topology>
    </subcellularLocation>
</comment>
<name>B8HMQ1_CYAP4</name>
<dbReference type="InterPro" id="IPR004776">
    <property type="entry name" value="Mem_transp_PIN-like"/>
</dbReference>
<protein>
    <submittedName>
        <fullName evidence="9">Auxin Efflux Carrier</fullName>
    </submittedName>
</protein>
<evidence type="ECO:0000256" key="3">
    <source>
        <dbReference type="ARBA" id="ARBA00022448"/>
    </source>
</evidence>
<feature type="transmembrane region" description="Helical" evidence="8">
    <location>
        <begin position="213"/>
        <end position="230"/>
    </location>
</feature>
<dbReference type="AlphaFoldDB" id="B8HMQ1"/>
<sequence length="324" mass="34823">MSLPICYAALPSAIVDDRLVKLYLFLAAGIFTGILLGRWQGPKLAPLLGNFLFWIGAPFTIVVFMQGVNLSGWVWLVPLVSWVVMGLGILLAWIWLQFSGHFGLHQPPWPSASRGSFLLAAMAGNTGYLGYPIVLALAGREHFPLALFYDLLGTAVGTYGLGVAIAAYYGGQVQSSGQLVYSLLKNPPLWSFLLGFLLRAYPFTPPILEGLQGLAWGVIFSSLVLIGLRLSQVTHGQAWSQVLPSLAIKMLLLPLLAGLILSGVGVTGLPRLVLVLQIAMPPAFSTLVLAEVYQLDRDLSVTTLVVGSASLLVLLPLWLALFGT</sequence>
<feature type="transmembrane region" description="Helical" evidence="8">
    <location>
        <begin position="20"/>
        <end position="39"/>
    </location>
</feature>
<evidence type="ECO:0000256" key="8">
    <source>
        <dbReference type="SAM" id="Phobius"/>
    </source>
</evidence>
<comment type="similarity">
    <text evidence="2">Belongs to the auxin efflux carrier (TC 2.A.69) family.</text>
</comment>
<reference evidence="9" key="1">
    <citation type="submission" date="2009-01" db="EMBL/GenBank/DDBJ databases">
        <title>Complete sequence of chromosome Cyanothece sp. PCC 7425.</title>
        <authorList>
            <consortium name="US DOE Joint Genome Institute"/>
            <person name="Lucas S."/>
            <person name="Copeland A."/>
            <person name="Lapidus A."/>
            <person name="Glavina del Rio T."/>
            <person name="Dalin E."/>
            <person name="Tice H."/>
            <person name="Bruce D."/>
            <person name="Goodwin L."/>
            <person name="Pitluck S."/>
            <person name="Sims D."/>
            <person name="Meineke L."/>
            <person name="Brettin T."/>
            <person name="Detter J.C."/>
            <person name="Han C."/>
            <person name="Larimer F."/>
            <person name="Land M."/>
            <person name="Hauser L."/>
            <person name="Kyrpides N."/>
            <person name="Ovchinnikova G."/>
            <person name="Liberton M."/>
            <person name="Stoeckel J."/>
            <person name="Banerjee A."/>
            <person name="Singh A."/>
            <person name="Page L."/>
            <person name="Sato H."/>
            <person name="Zhao L."/>
            <person name="Sherman L."/>
            <person name="Pakrasi H."/>
            <person name="Richardson P."/>
        </authorList>
    </citation>
    <scope>NUCLEOTIDE SEQUENCE</scope>
    <source>
        <strain evidence="9">PCC 7425</strain>
    </source>
</reference>
<dbReference type="Pfam" id="PF03547">
    <property type="entry name" value="Mem_trans"/>
    <property type="match status" value="1"/>
</dbReference>
<dbReference type="STRING" id="395961.Cyan7425_1289"/>
<keyword evidence="5 8" id="KW-0812">Transmembrane</keyword>
<dbReference type="GO" id="GO:0055085">
    <property type="term" value="P:transmembrane transport"/>
    <property type="evidence" value="ECO:0007669"/>
    <property type="project" value="InterPro"/>
</dbReference>
<feature type="transmembrane region" description="Helical" evidence="8">
    <location>
        <begin position="151"/>
        <end position="171"/>
    </location>
</feature>
<feature type="transmembrane region" description="Helical" evidence="8">
    <location>
        <begin position="299"/>
        <end position="322"/>
    </location>
</feature>
<evidence type="ECO:0000256" key="4">
    <source>
        <dbReference type="ARBA" id="ARBA00022475"/>
    </source>
</evidence>
<dbReference type="PANTHER" id="PTHR36838">
    <property type="entry name" value="AUXIN EFFLUX CARRIER FAMILY PROTEIN"/>
    <property type="match status" value="1"/>
</dbReference>
<feature type="transmembrane region" description="Helical" evidence="8">
    <location>
        <begin position="74"/>
        <end position="96"/>
    </location>
</feature>
<evidence type="ECO:0000256" key="1">
    <source>
        <dbReference type="ARBA" id="ARBA00004651"/>
    </source>
</evidence>
<evidence type="ECO:0000256" key="7">
    <source>
        <dbReference type="ARBA" id="ARBA00023136"/>
    </source>
</evidence>
<evidence type="ECO:0000256" key="6">
    <source>
        <dbReference type="ARBA" id="ARBA00022989"/>
    </source>
</evidence>
<evidence type="ECO:0000256" key="2">
    <source>
        <dbReference type="ARBA" id="ARBA00010145"/>
    </source>
</evidence>
<dbReference type="Gene3D" id="1.20.1530.20">
    <property type="match status" value="1"/>
</dbReference>
<feature type="transmembrane region" description="Helical" evidence="8">
    <location>
        <begin position="117"/>
        <end position="139"/>
    </location>
</feature>
<keyword evidence="6 8" id="KW-1133">Transmembrane helix</keyword>
<evidence type="ECO:0000256" key="5">
    <source>
        <dbReference type="ARBA" id="ARBA00022692"/>
    </source>
</evidence>
<dbReference type="PANTHER" id="PTHR36838:SF1">
    <property type="entry name" value="SLR1864 PROTEIN"/>
    <property type="match status" value="1"/>
</dbReference>